<evidence type="ECO:0000313" key="1">
    <source>
        <dbReference type="EMBL" id="SDP76503.1"/>
    </source>
</evidence>
<dbReference type="EMBL" id="FNJB01000013">
    <property type="protein sequence ID" value="SDP76503.1"/>
    <property type="molecule type" value="Genomic_DNA"/>
</dbReference>
<reference evidence="2" key="1">
    <citation type="submission" date="2016-10" db="EMBL/GenBank/DDBJ databases">
        <authorList>
            <person name="Varghese N."/>
            <person name="Submissions S."/>
        </authorList>
    </citation>
    <scope>NUCLEOTIDE SEQUENCE [LARGE SCALE GENOMIC DNA]</scope>
    <source>
        <strain evidence="2">IBRC-M 10655</strain>
    </source>
</reference>
<dbReference type="STRING" id="504798.SAMN05421871_101966"/>
<evidence type="ECO:0000313" key="2">
    <source>
        <dbReference type="Proteomes" id="UP000199651"/>
    </source>
</evidence>
<protein>
    <recommendedName>
        <fullName evidence="3">Excreted virulence factor EspC, type VII ESX diderm</fullName>
    </recommendedName>
</protein>
<dbReference type="AlphaFoldDB" id="A0A1H0VDS7"/>
<sequence>MGEQFKVEPEQLRGYAGLLGRNAGHFKTIEDHARSKGGDTSGFTGLLSLLVPVVDGVVGLYGETLQFANDKLGNVQSSLESAAAAYETADRTSCGRMTTVDGQRSAAASGVPTVGAR</sequence>
<keyword evidence="2" id="KW-1185">Reference proteome</keyword>
<proteinExistence type="predicted"/>
<accession>A0A1H0VDS7</accession>
<gene>
    <name evidence="1" type="ORF">SAMN05192558_113212</name>
</gene>
<evidence type="ECO:0008006" key="3">
    <source>
        <dbReference type="Google" id="ProtNLM"/>
    </source>
</evidence>
<dbReference type="RefSeq" id="WP_228770225.1">
    <property type="nucleotide sequence ID" value="NZ_FNDV01000001.1"/>
</dbReference>
<dbReference type="Proteomes" id="UP000199651">
    <property type="component" value="Unassembled WGS sequence"/>
</dbReference>
<name>A0A1H0VDS7_9PSEU</name>
<organism evidence="1 2">
    <name type="scientific">Actinokineospora alba</name>
    <dbReference type="NCBI Taxonomy" id="504798"/>
    <lineage>
        <taxon>Bacteria</taxon>
        <taxon>Bacillati</taxon>
        <taxon>Actinomycetota</taxon>
        <taxon>Actinomycetes</taxon>
        <taxon>Pseudonocardiales</taxon>
        <taxon>Pseudonocardiaceae</taxon>
        <taxon>Actinokineospora</taxon>
    </lineage>
</organism>